<evidence type="ECO:0000313" key="2">
    <source>
        <dbReference type="EMBL" id="GMN72145.1"/>
    </source>
</evidence>
<proteinExistence type="predicted"/>
<name>A0AA88EFH8_FICCA</name>
<dbReference type="Proteomes" id="UP001187192">
    <property type="component" value="Unassembled WGS sequence"/>
</dbReference>
<dbReference type="EMBL" id="BTGU01019281">
    <property type="protein sequence ID" value="GMN72145.1"/>
    <property type="molecule type" value="Genomic_DNA"/>
</dbReference>
<dbReference type="AlphaFoldDB" id="A0AA88EFH8"/>
<reference evidence="2" key="1">
    <citation type="submission" date="2023-07" db="EMBL/GenBank/DDBJ databases">
        <title>draft genome sequence of fig (Ficus carica).</title>
        <authorList>
            <person name="Takahashi T."/>
            <person name="Nishimura K."/>
        </authorList>
    </citation>
    <scope>NUCLEOTIDE SEQUENCE</scope>
</reference>
<evidence type="ECO:0000256" key="1">
    <source>
        <dbReference type="SAM" id="Phobius"/>
    </source>
</evidence>
<accession>A0AA88EFH8</accession>
<keyword evidence="3" id="KW-1185">Reference proteome</keyword>
<sequence length="156" mass="17182">MEIVYAVLLMLMEANRILLLLMAFSFMSTNRLQYRDSAFMAAKRPSCPYLYSIIIYSHGIPSDRRATWHCVEHLEPDRNGSACPAQARISTSPSFVLCEHYGSFHSQICGRLDLGLNLKVNGDMNCSGTLGMDPGGTKSPLSMRINVTSVTGLDSG</sequence>
<keyword evidence="1" id="KW-0472">Membrane</keyword>
<comment type="caution">
    <text evidence="2">The sequence shown here is derived from an EMBL/GenBank/DDBJ whole genome shotgun (WGS) entry which is preliminary data.</text>
</comment>
<feature type="transmembrane region" description="Helical" evidence="1">
    <location>
        <begin position="6"/>
        <end position="27"/>
    </location>
</feature>
<keyword evidence="1" id="KW-0812">Transmembrane</keyword>
<gene>
    <name evidence="2" type="ORF">TIFTF001_055997</name>
</gene>
<protein>
    <submittedName>
        <fullName evidence="2">Uncharacterized protein</fullName>
    </submittedName>
</protein>
<evidence type="ECO:0000313" key="3">
    <source>
        <dbReference type="Proteomes" id="UP001187192"/>
    </source>
</evidence>
<organism evidence="2 3">
    <name type="scientific">Ficus carica</name>
    <name type="common">Common fig</name>
    <dbReference type="NCBI Taxonomy" id="3494"/>
    <lineage>
        <taxon>Eukaryota</taxon>
        <taxon>Viridiplantae</taxon>
        <taxon>Streptophyta</taxon>
        <taxon>Embryophyta</taxon>
        <taxon>Tracheophyta</taxon>
        <taxon>Spermatophyta</taxon>
        <taxon>Magnoliopsida</taxon>
        <taxon>eudicotyledons</taxon>
        <taxon>Gunneridae</taxon>
        <taxon>Pentapetalae</taxon>
        <taxon>rosids</taxon>
        <taxon>fabids</taxon>
        <taxon>Rosales</taxon>
        <taxon>Moraceae</taxon>
        <taxon>Ficeae</taxon>
        <taxon>Ficus</taxon>
    </lineage>
</organism>
<keyword evidence="1" id="KW-1133">Transmembrane helix</keyword>